<evidence type="ECO:0000256" key="3">
    <source>
        <dbReference type="ARBA" id="ARBA00023026"/>
    </source>
</evidence>
<keyword evidence="2" id="KW-0964">Secreted</keyword>
<evidence type="ECO:0000259" key="5">
    <source>
        <dbReference type="Pfam" id="PF12255"/>
    </source>
</evidence>
<dbReference type="InterPro" id="IPR003284">
    <property type="entry name" value="Sal_SpvB"/>
</dbReference>
<evidence type="ECO:0000256" key="2">
    <source>
        <dbReference type="ARBA" id="ARBA00022525"/>
    </source>
</evidence>
<dbReference type="GO" id="GO:0005576">
    <property type="term" value="C:extracellular region"/>
    <property type="evidence" value="ECO:0007669"/>
    <property type="project" value="UniProtKB-SubCell"/>
</dbReference>
<feature type="region of interest" description="Disordered" evidence="4">
    <location>
        <begin position="1"/>
        <end position="38"/>
    </location>
</feature>
<evidence type="ECO:0000313" key="7">
    <source>
        <dbReference type="EMBL" id="AHI58934.1"/>
    </source>
</evidence>
<keyword evidence="3" id="KW-0843">Virulence</keyword>
<sequence length="1410" mass="158374">MSQPTNNLTINSPQLPQQGGTIATVQTTPGHAGPTGDLQFSIPLPISSGRDFTPSLALQYQTAQGNSPFGAGWQLPLLSIFLHTKHGTPQYNGSDHYVGPSGEVLEPERDKTGNIVRNTRSKFGSTQLGDHEVIRYHSRVAGGYERYEHWKVLSTDPEQIFWLIFEPDGTLHCLGKSPLSQTSDKGRIAEWSIEESLSPHGEHIHYVYEAENDDGINTSLPPEDVRNRSALSYLTQVFYGNVVASSELYCWRDSWPDKTNGWLFSLVFDYGQRSLDTSKPPEWSTTTLWPARQDPFSDYHYGFEVRCHRICHQVLMFHHFPDELTEQPMLVRRLILDYDQNPILSRLQSAQVWAYGVNSENQTIVESHPALLLAYQDFTLPAVPQWQTLGPTPGIDDAPFYQLVDLYGEGLPGVLYRSGTDWRYRSPRRGCEHNNAITYSDWSSVPSVPSLQNDKQVLTDITGDGRLDWIVLQPGLNGFFTLNDDQTWQSFTPFSAVPSELLSGEGIFANITGAGLSDVAVIGPNSVRFYPNIRQGFSQGEQTNLNALNVPLPMQNHNERTLVAFGDVLGSGQSHLIEVSENTVHCWPNLGRGEFGDRIEFDWQWSGDCAFQPHRLYMVDIDGSGADSLVYVHSDKMTLYKNLSGNGFESGKDISLPDEVCFDDTCQLTFADLQASGGMSVLLSVPHMAPAHYVLPLTAHKPYLISQLDNQCGAFSQVTYRHSGQEWLDEKAGNDNAICSLPMSVYLVKKITQIDQITGNTLTQNFTYRHGVYDGVEREYRGFGYVETTDTEHLAALQIDTHSPALKTCRWYHVGNKKQTASYWQGDENAYTLKDTYFAGWTPSESELWWIDRALVGTLQREEMYGLDDSELEANPYTVQSVRYQVTLIQSGIDAIAAPTLMMTSVEQLSYDYERISADPSCQHTLTIEFDDYGLPQHAIAINYPRRPIKNGVWTGIYSVSDQVDVDEQQFVLRLNESLNAYLQEETDTYSVIGLPFESRSNVIEGQEKDVPAAGFYVEFFKKNPRMVPNSIRHFAGQQKRYYIQNNEPVGFSYPPRVVHVETAVLDDVALKAYEEVLTADQLISELNAAGYQFVPRVLPSLGENGVWVAPQSYTCYLGAEAFYLPIASRTTTLVGESQVTYDEYHLSVTSIKDAVNNTTTATVNYQQLIPHTLTDLNENTQQVATSPLGIPVNGSFYGTEKGTKTGFPSLIDSITTPLHVATLIEEAGTTIQQEASLFACDEFSWQSEVPMPLHQVVLTADAYPDIKSQKIQVQLAYSDGFGRALQRLQKVAPGLAYQRTNEGELAVDGNDKLIEAHTETRWHVSGRAEYNNKGQVVRQYQPYFVDDWHYLTNTAMRAQGYADTHYYDALGREIKVVTAKGFERRNYYTPWFTVAEDENDTWSEVSPSH</sequence>
<comment type="subcellular location">
    <subcellularLocation>
        <location evidence="1">Secreted</location>
    </subcellularLocation>
</comment>
<dbReference type="Pfam" id="PF12255">
    <property type="entry name" value="TcdB_toxin_midC"/>
    <property type="match status" value="1"/>
</dbReference>
<dbReference type="Pfam" id="PF03534">
    <property type="entry name" value="SpvB"/>
    <property type="match status" value="1"/>
</dbReference>
<feature type="compositionally biased region" description="Polar residues" evidence="4">
    <location>
        <begin position="1"/>
        <end position="29"/>
    </location>
</feature>
<dbReference type="EMBL" id="FPLJ01000102">
    <property type="protein sequence ID" value="SGZ00842.1"/>
    <property type="molecule type" value="Genomic_DNA"/>
</dbReference>
<feature type="domain" description="Insecticide toxin TcdB middle/C-terminal" evidence="5">
    <location>
        <begin position="850"/>
        <end position="995"/>
    </location>
</feature>
<evidence type="ECO:0000313" key="8">
    <source>
        <dbReference type="EMBL" id="SGZ00842.1"/>
    </source>
</evidence>
<dbReference type="GeneID" id="61297827"/>
<dbReference type="GO" id="GO:0005737">
    <property type="term" value="C:cytoplasm"/>
    <property type="evidence" value="ECO:0007669"/>
    <property type="project" value="InterPro"/>
</dbReference>
<name>W6APX8_9GAMM</name>
<accession>W6APX8</accession>
<protein>
    <submittedName>
        <fullName evidence="8">Insecticidal toxin complex protein TcaC</fullName>
    </submittedName>
    <submittedName>
        <fullName evidence="7">Putative insecticidal toxin component B</fullName>
    </submittedName>
</protein>
<dbReference type="Proteomes" id="UP000182660">
    <property type="component" value="Unassembled WGS sequence"/>
</dbReference>
<reference evidence="7" key="1">
    <citation type="submission" date="2013-11" db="EMBL/GenBank/DDBJ databases">
        <title>Host specificity and clade-dependent distribution of putative virulence genes in Moritella viscosa.</title>
        <authorList>
            <person name="Karlsen C."/>
            <person name="Ellingsen A.B."/>
            <person name="Wiik-Nielsen C."/>
            <person name="Colquhoun D.J."/>
            <person name="Sorum H."/>
        </authorList>
    </citation>
    <scope>NUCLEOTIDE SEQUENCE</scope>
    <source>
        <strain evidence="7">NCIMB 13548</strain>
    </source>
</reference>
<dbReference type="InterPro" id="IPR028994">
    <property type="entry name" value="Integrin_alpha_N"/>
</dbReference>
<evidence type="ECO:0000259" key="6">
    <source>
        <dbReference type="Pfam" id="PF12256"/>
    </source>
</evidence>
<feature type="domain" description="Insecticide toxin TcdB middle/N-terminal" evidence="6">
    <location>
        <begin position="664"/>
        <end position="792"/>
    </location>
</feature>
<dbReference type="InterPro" id="IPR022044">
    <property type="entry name" value="TcdB_toxin_mid/C"/>
</dbReference>
<proteinExistence type="predicted"/>
<dbReference type="RefSeq" id="WP_075473377.1">
    <property type="nucleotide sequence ID" value="NZ_CAWQZC010000009.1"/>
</dbReference>
<gene>
    <name evidence="7" type="primary">mitB</name>
    <name evidence="8" type="ORF">MT2528_4110</name>
</gene>
<organism evidence="7">
    <name type="scientific">Moritella viscosa</name>
    <dbReference type="NCBI Taxonomy" id="80854"/>
    <lineage>
        <taxon>Bacteria</taxon>
        <taxon>Pseudomonadati</taxon>
        <taxon>Pseudomonadota</taxon>
        <taxon>Gammaproteobacteria</taxon>
        <taxon>Alteromonadales</taxon>
        <taxon>Moritellaceae</taxon>
        <taxon>Moritella</taxon>
    </lineage>
</organism>
<reference evidence="8 9" key="2">
    <citation type="submission" date="2016-11" db="EMBL/GenBank/DDBJ databases">
        <authorList>
            <person name="Klemetsen T."/>
        </authorList>
    </citation>
    <scope>NUCLEOTIDE SEQUENCE [LARGE SCALE GENOMIC DNA]</scope>
    <source>
        <strain evidence="8">MT 2528</strain>
    </source>
</reference>
<dbReference type="SUPFAM" id="SSF69318">
    <property type="entry name" value="Integrin alpha N-terminal domain"/>
    <property type="match status" value="1"/>
</dbReference>
<dbReference type="SMR" id="W6APX8"/>
<dbReference type="PRINTS" id="PR01341">
    <property type="entry name" value="SALSPVBPROT"/>
</dbReference>
<evidence type="ECO:0000256" key="4">
    <source>
        <dbReference type="SAM" id="MobiDB-lite"/>
    </source>
</evidence>
<keyword evidence="9" id="KW-1185">Reference proteome</keyword>
<evidence type="ECO:0000256" key="1">
    <source>
        <dbReference type="ARBA" id="ARBA00004613"/>
    </source>
</evidence>
<evidence type="ECO:0000313" key="9">
    <source>
        <dbReference type="Proteomes" id="UP000182660"/>
    </source>
</evidence>
<dbReference type="EMBL" id="KF822689">
    <property type="protein sequence ID" value="AHI58934.1"/>
    <property type="molecule type" value="Genomic_DNA"/>
</dbReference>
<dbReference type="Pfam" id="PF12256">
    <property type="entry name" value="TcdB_toxin_midN"/>
    <property type="match status" value="1"/>
</dbReference>
<dbReference type="InterPro" id="IPR022045">
    <property type="entry name" value="TcdB_toxin_mid/N"/>
</dbReference>